<feature type="transmembrane region" description="Helical" evidence="1">
    <location>
        <begin position="35"/>
        <end position="56"/>
    </location>
</feature>
<dbReference type="Proteomes" id="UP000008206">
    <property type="component" value="Chromosome"/>
</dbReference>
<evidence type="ECO:0000313" key="2">
    <source>
        <dbReference type="EMBL" id="ADN13023.1"/>
    </source>
</evidence>
<accession>E0UE19</accession>
<protein>
    <submittedName>
        <fullName evidence="2">Uncharacterized protein</fullName>
    </submittedName>
</protein>
<dbReference type="EMBL" id="CP002198">
    <property type="protein sequence ID" value="ADN13023.1"/>
    <property type="molecule type" value="Genomic_DNA"/>
</dbReference>
<reference evidence="3" key="1">
    <citation type="journal article" date="2011" name="MBio">
        <title>Novel metabolic attributes of the genus Cyanothece, comprising a group of unicellular nitrogen-fixing Cyanobacteria.</title>
        <authorList>
            <person name="Bandyopadhyay A."/>
            <person name="Elvitigala T."/>
            <person name="Welsh E."/>
            <person name="Stockel J."/>
            <person name="Liberton M."/>
            <person name="Min H."/>
            <person name="Sherman L.A."/>
            <person name="Pakrasi H.B."/>
        </authorList>
    </citation>
    <scope>NUCLEOTIDE SEQUENCE [LARGE SCALE GENOMIC DNA]</scope>
    <source>
        <strain evidence="3">PCC 7822</strain>
    </source>
</reference>
<gene>
    <name evidence="2" type="ordered locus">Cyan7822_1013</name>
</gene>
<keyword evidence="1" id="KW-1133">Transmembrane helix</keyword>
<dbReference type="HOGENOM" id="CLU_204727_0_0_3"/>
<dbReference type="STRING" id="497965.Cyan7822_1013"/>
<dbReference type="OrthoDB" id="468246at2"/>
<organism evidence="2 3">
    <name type="scientific">Gloeothece verrucosa (strain PCC 7822)</name>
    <name type="common">Cyanothece sp. (strain PCC 7822)</name>
    <dbReference type="NCBI Taxonomy" id="497965"/>
    <lineage>
        <taxon>Bacteria</taxon>
        <taxon>Bacillati</taxon>
        <taxon>Cyanobacteriota</taxon>
        <taxon>Cyanophyceae</taxon>
        <taxon>Oscillatoriophycideae</taxon>
        <taxon>Chroococcales</taxon>
        <taxon>Aphanothecaceae</taxon>
        <taxon>Gloeothece</taxon>
        <taxon>Gloeothece verrucosa</taxon>
    </lineage>
</organism>
<evidence type="ECO:0000313" key="3">
    <source>
        <dbReference type="Proteomes" id="UP000008206"/>
    </source>
</evidence>
<sequence length="60" mass="6587">MPQPPIDPTLYWLLTFHCFIGGIAATIAWRKGRNLGLWLILGLVGGTAAFFAALLMKSKK</sequence>
<feature type="transmembrane region" description="Helical" evidence="1">
    <location>
        <begin position="9"/>
        <end position="29"/>
    </location>
</feature>
<dbReference type="RefSeq" id="WP_013321131.1">
    <property type="nucleotide sequence ID" value="NC_014501.1"/>
</dbReference>
<keyword evidence="1" id="KW-0812">Transmembrane</keyword>
<keyword evidence="1" id="KW-0472">Membrane</keyword>
<keyword evidence="3" id="KW-1185">Reference proteome</keyword>
<name>E0UE19_GLOV7</name>
<dbReference type="KEGG" id="cyj:Cyan7822_1013"/>
<proteinExistence type="predicted"/>
<dbReference type="eggNOG" id="ENOG5033A65">
    <property type="taxonomic scope" value="Bacteria"/>
</dbReference>
<evidence type="ECO:0000256" key="1">
    <source>
        <dbReference type="SAM" id="Phobius"/>
    </source>
</evidence>
<dbReference type="AlphaFoldDB" id="E0UE19"/>